<dbReference type="Pfam" id="PF01476">
    <property type="entry name" value="LysM"/>
    <property type="match status" value="1"/>
</dbReference>
<gene>
    <name evidence="5" type="ORF">FEI15_14925</name>
</gene>
<dbReference type="InterPro" id="IPR018077">
    <property type="entry name" value="Glyco_hydro_fam25_subgr"/>
</dbReference>
<name>A0A5R8LH80_LACZE</name>
<sequence>MSGPLTFLPIASAKAARKRVHSYIWYGVVASSQLGLEALDRYMPRIKAQTPKGSIVALDYEDGASGNMAANTDAILAGMRRIRSEGYTPMYYSYKPYTLAHVDYQRILKEFPNSLWIAAYRDYLPTTKPDYGYFPSMDGVAIWQYTSAFGLSQGLDGNIDLLGVADNGYSKQPVTPITPAPSKPAQSTAATDTDYAQTGVFKPSTTVNIRTGAGTGYASVGSYAPGESVIYDHVYIRGTYVRARYLSYSGRYHYVALGVNGGESYGSRSSNAQTYSHTYYTVRSGDSFWSIANKYGISMYTLAVNNGKSIYSLIYPGESLYIR</sequence>
<dbReference type="GO" id="GO:0009253">
    <property type="term" value="P:peptidoglycan catabolic process"/>
    <property type="evidence" value="ECO:0007669"/>
    <property type="project" value="InterPro"/>
</dbReference>
<accession>A0A5R8LH80</accession>
<feature type="domain" description="LysM" evidence="4">
    <location>
        <begin position="278"/>
        <end position="322"/>
    </location>
</feature>
<dbReference type="SMART" id="SM00257">
    <property type="entry name" value="LysM"/>
    <property type="match status" value="1"/>
</dbReference>
<dbReference type="SUPFAM" id="SSF54106">
    <property type="entry name" value="LysM domain"/>
    <property type="match status" value="1"/>
</dbReference>
<dbReference type="InterPro" id="IPR002053">
    <property type="entry name" value="Glyco_hydro_25"/>
</dbReference>
<evidence type="ECO:0000313" key="5">
    <source>
        <dbReference type="EMBL" id="TLF36208.1"/>
    </source>
</evidence>
<evidence type="ECO:0000313" key="6">
    <source>
        <dbReference type="Proteomes" id="UP000309885"/>
    </source>
</evidence>
<dbReference type="Proteomes" id="UP000309885">
    <property type="component" value="Unassembled WGS sequence"/>
</dbReference>
<evidence type="ECO:0000256" key="3">
    <source>
        <dbReference type="ARBA" id="ARBA00023295"/>
    </source>
</evidence>
<dbReference type="Gene3D" id="2.30.30.40">
    <property type="entry name" value="SH3 Domains"/>
    <property type="match status" value="1"/>
</dbReference>
<comment type="caution">
    <text evidence="5">The sequence shown here is derived from an EMBL/GenBank/DDBJ whole genome shotgun (WGS) entry which is preliminary data.</text>
</comment>
<dbReference type="AlphaFoldDB" id="A0A5R8LH80"/>
<keyword evidence="3" id="KW-0326">Glycosidase</keyword>
<dbReference type="GO" id="GO:0003796">
    <property type="term" value="F:lysozyme activity"/>
    <property type="evidence" value="ECO:0007669"/>
    <property type="project" value="InterPro"/>
</dbReference>
<dbReference type="PROSITE" id="PS51782">
    <property type="entry name" value="LYSM"/>
    <property type="match status" value="1"/>
</dbReference>
<dbReference type="EMBL" id="VBWO01000023">
    <property type="protein sequence ID" value="TLF36208.1"/>
    <property type="molecule type" value="Genomic_DNA"/>
</dbReference>
<dbReference type="SUPFAM" id="SSF51445">
    <property type="entry name" value="(Trans)glycosidases"/>
    <property type="match status" value="1"/>
</dbReference>
<proteinExistence type="inferred from homology"/>
<dbReference type="GO" id="GO:0016998">
    <property type="term" value="P:cell wall macromolecule catabolic process"/>
    <property type="evidence" value="ECO:0007669"/>
    <property type="project" value="InterPro"/>
</dbReference>
<reference evidence="5 6" key="1">
    <citation type="submission" date="2019-05" db="EMBL/GenBank/DDBJ databases">
        <title>Genome-based reclassification of Lactobacillus casei as Lactobacillus casei subsp. casei. subsp.nov., description of Lactobacillus casei subsp. zeae subsp. nov., and emended description of Lactobacillus casei.</title>
        <authorList>
            <person name="Huang C.-H."/>
        </authorList>
    </citation>
    <scope>NUCLEOTIDE SEQUENCE [LARGE SCALE GENOMIC DNA]</scope>
    <source>
        <strain evidence="5 6">CRBIP24.44</strain>
    </source>
</reference>
<keyword evidence="2" id="KW-0378">Hydrolase</keyword>
<dbReference type="InterPro" id="IPR036779">
    <property type="entry name" value="LysM_dom_sf"/>
</dbReference>
<protein>
    <submittedName>
        <fullName evidence="5">LysM peptidoglycan-binding domain-containing protein</fullName>
    </submittedName>
</protein>
<organism evidence="5 6">
    <name type="scientific">Lacticaseibacillus zeae</name>
    <name type="common">Lactobacillus zeae</name>
    <dbReference type="NCBI Taxonomy" id="57037"/>
    <lineage>
        <taxon>Bacteria</taxon>
        <taxon>Bacillati</taxon>
        <taxon>Bacillota</taxon>
        <taxon>Bacilli</taxon>
        <taxon>Lactobacillales</taxon>
        <taxon>Lactobacillaceae</taxon>
        <taxon>Lacticaseibacillus</taxon>
    </lineage>
</organism>
<dbReference type="SMART" id="SM00641">
    <property type="entry name" value="Glyco_25"/>
    <property type="match status" value="1"/>
</dbReference>
<evidence type="ECO:0000256" key="2">
    <source>
        <dbReference type="ARBA" id="ARBA00022801"/>
    </source>
</evidence>
<dbReference type="InterPro" id="IPR018392">
    <property type="entry name" value="LysM"/>
</dbReference>
<dbReference type="Gene3D" id="3.20.20.80">
    <property type="entry name" value="Glycosidases"/>
    <property type="match status" value="1"/>
</dbReference>
<dbReference type="Pfam" id="PF01183">
    <property type="entry name" value="Glyco_hydro_25"/>
    <property type="match status" value="1"/>
</dbReference>
<evidence type="ECO:0000259" key="4">
    <source>
        <dbReference type="PROSITE" id="PS51782"/>
    </source>
</evidence>
<dbReference type="InterPro" id="IPR017853">
    <property type="entry name" value="GH"/>
</dbReference>
<dbReference type="Gene3D" id="3.10.350.10">
    <property type="entry name" value="LysM domain"/>
    <property type="match status" value="1"/>
</dbReference>
<evidence type="ECO:0000256" key="1">
    <source>
        <dbReference type="ARBA" id="ARBA00010646"/>
    </source>
</evidence>
<dbReference type="CDD" id="cd00118">
    <property type="entry name" value="LysM"/>
    <property type="match status" value="1"/>
</dbReference>
<comment type="similarity">
    <text evidence="1">Belongs to the glycosyl hydrolase 25 family.</text>
</comment>